<dbReference type="Pfam" id="PF00515">
    <property type="entry name" value="TPR_1"/>
    <property type="match status" value="2"/>
</dbReference>
<feature type="repeat" description="TPR" evidence="3">
    <location>
        <begin position="236"/>
        <end position="269"/>
    </location>
</feature>
<dbReference type="OrthoDB" id="2335338at2759"/>
<comment type="caution">
    <text evidence="4">The sequence shown here is derived from an EMBL/GenBank/DDBJ whole genome shotgun (WGS) entry which is preliminary data.</text>
</comment>
<dbReference type="Pfam" id="PF13181">
    <property type="entry name" value="TPR_8"/>
    <property type="match status" value="1"/>
</dbReference>
<dbReference type="Proteomes" id="UP000689195">
    <property type="component" value="Unassembled WGS sequence"/>
</dbReference>
<evidence type="ECO:0000313" key="5">
    <source>
        <dbReference type="Proteomes" id="UP000689195"/>
    </source>
</evidence>
<dbReference type="AlphaFoldDB" id="A0A8S1WW01"/>
<keyword evidence="1" id="KW-0677">Repeat</keyword>
<dbReference type="SMART" id="SM00028">
    <property type="entry name" value="TPR"/>
    <property type="match status" value="3"/>
</dbReference>
<name>A0A8S1WW01_9CILI</name>
<gene>
    <name evidence="4" type="ORF">PPENT_87.1.T1050170</name>
</gene>
<proteinExistence type="predicted"/>
<protein>
    <recommendedName>
        <fullName evidence="6">Tetratricopeptide repeat protein</fullName>
    </recommendedName>
</protein>
<dbReference type="InterPro" id="IPR051685">
    <property type="entry name" value="Ycf3/AcsC/BcsC/TPR_MFPF"/>
</dbReference>
<sequence>MDIFRCKYLTHENEEIIGFCLNQNCQNATPYCYEYLTTTHQDHLNDCIRFPKIDQYMNEFIQVYNQSTKQFKKTYFNDTTTLKQRLFGFQVINKLNKTILLKRKRILDMYQKEQLITQFNNILDTIKSMVTDLTNSEVKISYVEQNDIKIKKINDESEDKNQQNIKNSERLFNEGLVLKNLNKFQETIECYEKAISINHLNDNAWNNKGNSLKYLIKYQEAIECYEKAIFINPKNENAWNNKGNALYNLNKYQEAIECYDKAISINSKHDNTWSNKDKLYQNSGFALILFINNMLFHNFEKYVEAISCYNVALSIKINPLRLQLKGKQVFSLHIADSLKRLNKNFEIFQIWKKSEAKKFYEAALEQGLNDKNYIKKKLSKL</sequence>
<dbReference type="PROSITE" id="PS50293">
    <property type="entry name" value="TPR_REGION"/>
    <property type="match status" value="1"/>
</dbReference>
<dbReference type="EMBL" id="CAJJDO010000105">
    <property type="protein sequence ID" value="CAD8194008.1"/>
    <property type="molecule type" value="Genomic_DNA"/>
</dbReference>
<evidence type="ECO:0000256" key="3">
    <source>
        <dbReference type="PROSITE-ProRule" id="PRU00339"/>
    </source>
</evidence>
<dbReference type="PANTHER" id="PTHR44943">
    <property type="entry name" value="CELLULOSE SYNTHASE OPERON PROTEIN C"/>
    <property type="match status" value="1"/>
</dbReference>
<evidence type="ECO:0000256" key="1">
    <source>
        <dbReference type="ARBA" id="ARBA00022737"/>
    </source>
</evidence>
<dbReference type="InterPro" id="IPR019734">
    <property type="entry name" value="TPR_rpt"/>
</dbReference>
<feature type="repeat" description="TPR" evidence="3">
    <location>
        <begin position="168"/>
        <end position="201"/>
    </location>
</feature>
<keyword evidence="5" id="KW-1185">Reference proteome</keyword>
<evidence type="ECO:0000256" key="2">
    <source>
        <dbReference type="ARBA" id="ARBA00022803"/>
    </source>
</evidence>
<organism evidence="4 5">
    <name type="scientific">Paramecium pentaurelia</name>
    <dbReference type="NCBI Taxonomy" id="43138"/>
    <lineage>
        <taxon>Eukaryota</taxon>
        <taxon>Sar</taxon>
        <taxon>Alveolata</taxon>
        <taxon>Ciliophora</taxon>
        <taxon>Intramacronucleata</taxon>
        <taxon>Oligohymenophorea</taxon>
        <taxon>Peniculida</taxon>
        <taxon>Parameciidae</taxon>
        <taxon>Paramecium</taxon>
    </lineage>
</organism>
<keyword evidence="2 3" id="KW-0802">TPR repeat</keyword>
<evidence type="ECO:0000313" key="4">
    <source>
        <dbReference type="EMBL" id="CAD8194008.1"/>
    </source>
</evidence>
<feature type="repeat" description="TPR" evidence="3">
    <location>
        <begin position="202"/>
        <end position="235"/>
    </location>
</feature>
<evidence type="ECO:0008006" key="6">
    <source>
        <dbReference type="Google" id="ProtNLM"/>
    </source>
</evidence>
<accession>A0A8S1WW01</accession>
<dbReference type="PANTHER" id="PTHR44943:SF4">
    <property type="entry name" value="TPR REPEAT-CONTAINING PROTEIN MJ0798"/>
    <property type="match status" value="1"/>
</dbReference>
<reference evidence="4" key="1">
    <citation type="submission" date="2021-01" db="EMBL/GenBank/DDBJ databases">
        <authorList>
            <consortium name="Genoscope - CEA"/>
            <person name="William W."/>
        </authorList>
    </citation>
    <scope>NUCLEOTIDE SEQUENCE</scope>
</reference>
<dbReference type="PROSITE" id="PS50005">
    <property type="entry name" value="TPR"/>
    <property type="match status" value="3"/>
</dbReference>